<dbReference type="InterPro" id="IPR027417">
    <property type="entry name" value="P-loop_NTPase"/>
</dbReference>
<gene>
    <name evidence="7" type="ORF">JAO78_015985</name>
</gene>
<keyword evidence="2" id="KW-0813">Transport</keyword>
<evidence type="ECO:0000313" key="7">
    <source>
        <dbReference type="EMBL" id="MCB5228306.1"/>
    </source>
</evidence>
<dbReference type="PANTHER" id="PTHR42711">
    <property type="entry name" value="ABC TRANSPORTER ATP-BINDING PROTEIN"/>
    <property type="match status" value="1"/>
</dbReference>
<dbReference type="Proteomes" id="UP000633814">
    <property type="component" value="Unassembled WGS sequence"/>
</dbReference>
<dbReference type="PROSITE" id="PS50893">
    <property type="entry name" value="ABC_TRANSPORTER_2"/>
    <property type="match status" value="1"/>
</dbReference>
<dbReference type="PANTHER" id="PTHR42711:SF5">
    <property type="entry name" value="ABC TRANSPORTER ATP-BINDING PROTEIN NATA"/>
    <property type="match status" value="1"/>
</dbReference>
<dbReference type="PROSITE" id="PS00211">
    <property type="entry name" value="ABC_TRANSPORTER_1"/>
    <property type="match status" value="1"/>
</dbReference>
<dbReference type="InterPro" id="IPR050763">
    <property type="entry name" value="ABC_transporter_ATP-binding"/>
</dbReference>
<comment type="similarity">
    <text evidence="1">Belongs to the ABC transporter superfamily.</text>
</comment>
<dbReference type="InterPro" id="IPR003593">
    <property type="entry name" value="AAA+_ATPase"/>
</dbReference>
<feature type="domain" description="ABC transporter" evidence="6">
    <location>
        <begin position="3"/>
        <end position="232"/>
    </location>
</feature>
<protein>
    <submittedName>
        <fullName evidence="7">ATP-binding cassette domain-containing protein</fullName>
    </submittedName>
</protein>
<evidence type="ECO:0000313" key="8">
    <source>
        <dbReference type="Proteomes" id="UP000633814"/>
    </source>
</evidence>
<organism evidence="7 8">
    <name type="scientific">Alishewanella maricola</name>
    <dbReference type="NCBI Taxonomy" id="2795740"/>
    <lineage>
        <taxon>Bacteria</taxon>
        <taxon>Pseudomonadati</taxon>
        <taxon>Pseudomonadota</taxon>
        <taxon>Gammaproteobacteria</taxon>
        <taxon>Alteromonadales</taxon>
        <taxon>Alteromonadaceae</taxon>
        <taxon>Alishewanella</taxon>
    </lineage>
</organism>
<dbReference type="Gene3D" id="3.40.50.300">
    <property type="entry name" value="P-loop containing nucleotide triphosphate hydrolases"/>
    <property type="match status" value="1"/>
</dbReference>
<dbReference type="SMART" id="SM00382">
    <property type="entry name" value="AAA"/>
    <property type="match status" value="1"/>
</dbReference>
<evidence type="ECO:0000256" key="1">
    <source>
        <dbReference type="ARBA" id="ARBA00005417"/>
    </source>
</evidence>
<reference evidence="7 8" key="1">
    <citation type="submission" date="2021-10" db="EMBL/GenBank/DDBJ databases">
        <title>Alishewanella koreense sp. nov. isolated from seawater of southwestern coast in South Korea and the proposal for the reclassification of Rheinheimera perlucida and Rheinheimera tuosuensis as Arsukibacterium perlucida and Arsukibacterium tuosuensis.</title>
        <authorList>
            <person name="Kim K.H."/>
            <person name="Ruan W."/>
            <person name="Kim K.R."/>
            <person name="Baek J.H."/>
            <person name="Jeon C.O."/>
        </authorList>
    </citation>
    <scope>NUCLEOTIDE SEQUENCE [LARGE SCALE GENOMIC DNA]</scope>
    <source>
        <strain evidence="7 8">16-MA</strain>
    </source>
</reference>
<dbReference type="EMBL" id="JAEINI020000019">
    <property type="protein sequence ID" value="MCB5228306.1"/>
    <property type="molecule type" value="Genomic_DNA"/>
</dbReference>
<dbReference type="Pfam" id="PF00005">
    <property type="entry name" value="ABC_tran"/>
    <property type="match status" value="1"/>
</dbReference>
<name>A0ABS8C7K4_9ALTE</name>
<dbReference type="SUPFAM" id="SSF52540">
    <property type="entry name" value="P-loop containing nucleoside triphosphate hydrolases"/>
    <property type="match status" value="1"/>
</dbReference>
<sequence length="309" mass="34412">MRIAVSAIEKSYATVQAVRGVSFTIEPGEIFALLGPNGAGKSSIIRMLVGMTLPDIGTIQVEYQQQRYNHIPRRQLGYLPEDRGLYPDKSVEKNLLYLAQLHGLSKATAQQQMTHWLEVFELTERRHEDLKQLSKGNQQKVQLIAAVIHRPAVVILDEPFSGLDPLNQEKVVAFLKELRQQGMTVILSAHQMAMVEKLADRMLLMAKGKVVLAGTLAEIRLQAQPKQVVLIETEQAVSEDSLASVLADEHWQWQSSHSFSVTLANSTDLTHCLQRVLDSFTVRAVTMQAADLHQLYVSAMAEHQQGSAA</sequence>
<dbReference type="RefSeq" id="WP_226752360.1">
    <property type="nucleotide sequence ID" value="NZ_JAEINI020000019.1"/>
</dbReference>
<evidence type="ECO:0000259" key="6">
    <source>
        <dbReference type="PROSITE" id="PS50893"/>
    </source>
</evidence>
<proteinExistence type="inferred from homology"/>
<dbReference type="GO" id="GO:0005524">
    <property type="term" value="F:ATP binding"/>
    <property type="evidence" value="ECO:0007669"/>
    <property type="project" value="UniProtKB-KW"/>
</dbReference>
<dbReference type="InterPro" id="IPR003439">
    <property type="entry name" value="ABC_transporter-like_ATP-bd"/>
</dbReference>
<keyword evidence="5 7" id="KW-0067">ATP-binding</keyword>
<evidence type="ECO:0000256" key="2">
    <source>
        <dbReference type="ARBA" id="ARBA00022448"/>
    </source>
</evidence>
<evidence type="ECO:0000256" key="4">
    <source>
        <dbReference type="ARBA" id="ARBA00022741"/>
    </source>
</evidence>
<dbReference type="InterPro" id="IPR017871">
    <property type="entry name" value="ABC_transporter-like_CS"/>
</dbReference>
<comment type="caution">
    <text evidence="7">The sequence shown here is derived from an EMBL/GenBank/DDBJ whole genome shotgun (WGS) entry which is preliminary data.</text>
</comment>
<evidence type="ECO:0000256" key="3">
    <source>
        <dbReference type="ARBA" id="ARBA00022458"/>
    </source>
</evidence>
<evidence type="ECO:0000256" key="5">
    <source>
        <dbReference type="ARBA" id="ARBA00022840"/>
    </source>
</evidence>
<accession>A0ABS8C7K4</accession>
<keyword evidence="3" id="KW-0536">Nodulation</keyword>
<keyword evidence="4" id="KW-0547">Nucleotide-binding</keyword>
<keyword evidence="8" id="KW-1185">Reference proteome</keyword>